<dbReference type="Pfam" id="PF00735">
    <property type="entry name" value="Septin"/>
    <property type="match status" value="2"/>
</dbReference>
<feature type="region of interest" description="Disordered" evidence="2">
    <location>
        <begin position="36"/>
        <end position="107"/>
    </location>
</feature>
<evidence type="ECO:0000313" key="4">
    <source>
        <dbReference type="EMBL" id="KAI7840485.1"/>
    </source>
</evidence>
<dbReference type="InterPro" id="IPR027417">
    <property type="entry name" value="P-loop_NTPase"/>
</dbReference>
<keyword evidence="1" id="KW-0547">Nucleotide-binding</keyword>
<dbReference type="SUPFAM" id="SSF52540">
    <property type="entry name" value="P-loop containing nucleoside triphosphate hydrolases"/>
    <property type="match status" value="1"/>
</dbReference>
<organism evidence="4 5">
    <name type="scientific">Chlorella ohadii</name>
    <dbReference type="NCBI Taxonomy" id="2649997"/>
    <lineage>
        <taxon>Eukaryota</taxon>
        <taxon>Viridiplantae</taxon>
        <taxon>Chlorophyta</taxon>
        <taxon>core chlorophytes</taxon>
        <taxon>Trebouxiophyceae</taxon>
        <taxon>Chlorellales</taxon>
        <taxon>Chlorellaceae</taxon>
        <taxon>Chlorella clade</taxon>
        <taxon>Chlorella</taxon>
    </lineage>
</organism>
<dbReference type="InterPro" id="IPR030379">
    <property type="entry name" value="G_SEPTIN_dom"/>
</dbReference>
<dbReference type="AlphaFoldDB" id="A0AAD5H513"/>
<comment type="similarity">
    <text evidence="1">Belongs to the TRAFAC class TrmE-Era-EngA-EngB-Septin-like GTPase superfamily. Septin GTPase family.</text>
</comment>
<comment type="caution">
    <text evidence="4">The sequence shown here is derived from an EMBL/GenBank/DDBJ whole genome shotgun (WGS) entry which is preliminary data.</text>
</comment>
<evidence type="ECO:0000259" key="3">
    <source>
        <dbReference type="PROSITE" id="PS51719"/>
    </source>
</evidence>
<feature type="region of interest" description="Disordered" evidence="2">
    <location>
        <begin position="126"/>
        <end position="176"/>
    </location>
</feature>
<evidence type="ECO:0000313" key="5">
    <source>
        <dbReference type="Proteomes" id="UP001205105"/>
    </source>
</evidence>
<keyword evidence="1" id="KW-0342">GTP-binding</keyword>
<evidence type="ECO:0000256" key="2">
    <source>
        <dbReference type="SAM" id="MobiDB-lite"/>
    </source>
</evidence>
<feature type="domain" description="Septin-type G" evidence="3">
    <location>
        <begin position="217"/>
        <end position="411"/>
    </location>
</feature>
<reference evidence="4" key="1">
    <citation type="submission" date="2020-11" db="EMBL/GenBank/DDBJ databases">
        <title>Chlorella ohadii genome sequencing and assembly.</title>
        <authorList>
            <person name="Murik O."/>
            <person name="Treves H."/>
            <person name="Kedem I."/>
            <person name="Shotland Y."/>
            <person name="Kaplan A."/>
        </authorList>
    </citation>
    <scope>NUCLEOTIDE SEQUENCE</scope>
    <source>
        <strain evidence="4">1</strain>
    </source>
</reference>
<dbReference type="PANTHER" id="PTHR18884">
    <property type="entry name" value="SEPTIN"/>
    <property type="match status" value="1"/>
</dbReference>
<proteinExistence type="inferred from homology"/>
<name>A0AAD5H513_9CHLO</name>
<accession>A0AAD5H513</accession>
<keyword evidence="5" id="KW-1185">Reference proteome</keyword>
<dbReference type="Proteomes" id="UP001205105">
    <property type="component" value="Unassembled WGS sequence"/>
</dbReference>
<sequence>MALDARRQAACLLVIMEGARVLLNASRSEAEELLHQLPPPRPAGRGPGSLQDSAAEHPFGRDDLYSPHDPLMDSAEDRSPKGYLAAHAPELDLPGPKKGPAGGLWALPSRGAGGGGVGGGMAGFRAASQATTDRSTSAGGLATYGGPPPSAREAYGSQPGSARDGPTQEPFTPAPPMQATAVVEGSMRSPDEAKAELRELDVRSASAALPRIKPHWSHRYMKMLLVGESGLGKTTFIRNLFAAYARDASFPINDATGPNARRVFEDNPEALCTEIVLQDSEHKVYYHYLVQDTPGYGDSTDLAGDRRLVLDYIEDSSCAYLQQARHAAFLGRQQPDRQCRQEQDPERRAAMAAIRDTRMDVCLYFVPPHRLRQIDLQFICELAAVVPVVPVLAKADTMTSEELKASDPCSL</sequence>
<dbReference type="PROSITE" id="PS51719">
    <property type="entry name" value="G_SEPTIN"/>
    <property type="match status" value="1"/>
</dbReference>
<evidence type="ECO:0000256" key="1">
    <source>
        <dbReference type="RuleBase" id="RU004560"/>
    </source>
</evidence>
<feature type="compositionally biased region" description="Polar residues" evidence="2">
    <location>
        <begin position="128"/>
        <end position="138"/>
    </location>
</feature>
<gene>
    <name evidence="4" type="ORF">COHA_005786</name>
</gene>
<protein>
    <recommendedName>
        <fullName evidence="3">Septin-type G domain-containing protein</fullName>
    </recommendedName>
</protein>
<feature type="compositionally biased region" description="Basic and acidic residues" evidence="2">
    <location>
        <begin position="54"/>
        <end position="66"/>
    </location>
</feature>
<dbReference type="GO" id="GO:0005525">
    <property type="term" value="F:GTP binding"/>
    <property type="evidence" value="ECO:0007669"/>
    <property type="project" value="UniProtKB-KW"/>
</dbReference>
<dbReference type="Gene3D" id="3.40.50.300">
    <property type="entry name" value="P-loop containing nucleotide triphosphate hydrolases"/>
    <property type="match status" value="1"/>
</dbReference>
<dbReference type="EMBL" id="JADXDR010000079">
    <property type="protein sequence ID" value="KAI7840485.1"/>
    <property type="molecule type" value="Genomic_DNA"/>
</dbReference>